<evidence type="ECO:0000259" key="2">
    <source>
        <dbReference type="Pfam" id="PF16698"/>
    </source>
</evidence>
<keyword evidence="1" id="KW-1133">Transmembrane helix</keyword>
<protein>
    <recommendedName>
        <fullName evidence="2">ADAM17 membrane-proximal domain-containing protein</fullName>
    </recommendedName>
</protein>
<accession>A0AAN8FWZ4</accession>
<dbReference type="Gene3D" id="4.10.70.30">
    <property type="match status" value="1"/>
</dbReference>
<evidence type="ECO:0000313" key="3">
    <source>
        <dbReference type="EMBL" id="KAK5984654.1"/>
    </source>
</evidence>
<dbReference type="Pfam" id="PF16698">
    <property type="entry name" value="ADAM17_MPD"/>
    <property type="match status" value="1"/>
</dbReference>
<dbReference type="InterPro" id="IPR032029">
    <property type="entry name" value="ADAM17_MPD"/>
</dbReference>
<feature type="domain" description="ADAM17 membrane-proximal" evidence="2">
    <location>
        <begin position="15"/>
        <end position="56"/>
    </location>
</feature>
<organism evidence="3 4">
    <name type="scientific">Trichostrongylus colubriformis</name>
    <name type="common">Black scour worm</name>
    <dbReference type="NCBI Taxonomy" id="6319"/>
    <lineage>
        <taxon>Eukaryota</taxon>
        <taxon>Metazoa</taxon>
        <taxon>Ecdysozoa</taxon>
        <taxon>Nematoda</taxon>
        <taxon>Chromadorea</taxon>
        <taxon>Rhabditida</taxon>
        <taxon>Rhabditina</taxon>
        <taxon>Rhabditomorpha</taxon>
        <taxon>Strongyloidea</taxon>
        <taxon>Trichostrongylidae</taxon>
        <taxon>Trichostrongylus</taxon>
    </lineage>
</organism>
<dbReference type="AlphaFoldDB" id="A0AAN8FWZ4"/>
<dbReference type="Proteomes" id="UP001331761">
    <property type="component" value="Unassembled WGS sequence"/>
</dbReference>
<keyword evidence="1" id="KW-0812">Transmembrane</keyword>
<feature type="transmembrane region" description="Helical" evidence="1">
    <location>
        <begin position="76"/>
        <end position="99"/>
    </location>
</feature>
<name>A0AAN8FWZ4_TRICO</name>
<gene>
    <name evidence="3" type="ORF">GCK32_018748</name>
</gene>
<evidence type="ECO:0000256" key="1">
    <source>
        <dbReference type="SAM" id="Phobius"/>
    </source>
</evidence>
<evidence type="ECO:0000313" key="4">
    <source>
        <dbReference type="Proteomes" id="UP001331761"/>
    </source>
</evidence>
<keyword evidence="4" id="KW-1185">Reference proteome</keyword>
<proteinExistence type="predicted"/>
<reference evidence="3 4" key="1">
    <citation type="submission" date="2019-10" db="EMBL/GenBank/DDBJ databases">
        <title>Assembly and Annotation for the nematode Trichostrongylus colubriformis.</title>
        <authorList>
            <person name="Martin J."/>
        </authorList>
    </citation>
    <scope>NUCLEOTIDE SEQUENCE [LARGE SCALE GENOMIC DNA]</scope>
    <source>
        <strain evidence="3">G859</strain>
        <tissue evidence="3">Whole worm</tissue>
    </source>
</reference>
<keyword evidence="1" id="KW-0472">Membrane</keyword>
<comment type="caution">
    <text evidence="3">The sequence shown here is derived from an EMBL/GenBank/DDBJ whole genome shotgun (WGS) entry which is preliminary data.</text>
</comment>
<dbReference type="EMBL" id="WIXE01002623">
    <property type="protein sequence ID" value="KAK5984654.1"/>
    <property type="molecule type" value="Genomic_DNA"/>
</dbReference>
<sequence length="130" mass="14574">MLDLSTLRLFFPVHLSCRRCCRDVNGTGLCEPEIGAADLVDGTWCAQGYCRKSKCVNEAADYVTRHLNVLTDRSRIWPIIQSNIVAIIVLLSIAIYIPIGCCIRRADNQELLTTRRAGRVRTVDVARPVE</sequence>